<name>D1A4I2_THECD</name>
<proteinExistence type="predicted"/>
<gene>
    <name evidence="1" type="ordered locus">Tcur_0622</name>
</gene>
<sequence>MSTDVVALTKDRPDVGAVLEGLGARLQLPMAVSAHGGACRVYDGAGRLVVHIPEPVLIGVPGEIERLLGGGVQAAPPVWWVDIRAAADLADAARIARACAEELVARHGGAMWTGAGR</sequence>
<dbReference type="OrthoDB" id="3392321at2"/>
<dbReference type="Proteomes" id="UP000001918">
    <property type="component" value="Chromosome"/>
</dbReference>
<dbReference type="EMBL" id="CP001738">
    <property type="protein sequence ID" value="ACY96217.1"/>
    <property type="molecule type" value="Genomic_DNA"/>
</dbReference>
<dbReference type="AlphaFoldDB" id="D1A4I2"/>
<protein>
    <submittedName>
        <fullName evidence="1">Uncharacterized protein</fullName>
    </submittedName>
</protein>
<evidence type="ECO:0000313" key="1">
    <source>
        <dbReference type="EMBL" id="ACY96217.1"/>
    </source>
</evidence>
<evidence type="ECO:0000313" key="2">
    <source>
        <dbReference type="Proteomes" id="UP000001918"/>
    </source>
</evidence>
<dbReference type="KEGG" id="tcu:Tcur_0622"/>
<keyword evidence="2" id="KW-1185">Reference proteome</keyword>
<dbReference type="RefSeq" id="WP_012851001.1">
    <property type="nucleotide sequence ID" value="NC_013510.1"/>
</dbReference>
<accession>D1A4I2</accession>
<dbReference type="STRING" id="471852.Tcur_0622"/>
<dbReference type="HOGENOM" id="CLU_2068177_0_0_11"/>
<reference evidence="1 2" key="1">
    <citation type="journal article" date="2011" name="Stand. Genomic Sci.">
        <title>Complete genome sequence of Thermomonospora curvata type strain (B9).</title>
        <authorList>
            <person name="Chertkov O."/>
            <person name="Sikorski J."/>
            <person name="Nolan M."/>
            <person name="Lapidus A."/>
            <person name="Lucas S."/>
            <person name="Del Rio T.G."/>
            <person name="Tice H."/>
            <person name="Cheng J.F."/>
            <person name="Goodwin L."/>
            <person name="Pitluck S."/>
            <person name="Liolios K."/>
            <person name="Ivanova N."/>
            <person name="Mavromatis K."/>
            <person name="Mikhailova N."/>
            <person name="Ovchinnikova G."/>
            <person name="Pati A."/>
            <person name="Chen A."/>
            <person name="Palaniappan K."/>
            <person name="Djao O.D."/>
            <person name="Land M."/>
            <person name="Hauser L."/>
            <person name="Chang Y.J."/>
            <person name="Jeffries C.D."/>
            <person name="Brettin T."/>
            <person name="Han C."/>
            <person name="Detter J.C."/>
            <person name="Rohde M."/>
            <person name="Goker M."/>
            <person name="Woyke T."/>
            <person name="Bristow J."/>
            <person name="Eisen J.A."/>
            <person name="Markowitz V."/>
            <person name="Hugenholtz P."/>
            <person name="Klenk H.P."/>
            <person name="Kyrpides N.C."/>
        </authorList>
    </citation>
    <scope>NUCLEOTIDE SEQUENCE [LARGE SCALE GENOMIC DNA]</scope>
    <source>
        <strain evidence="2">ATCC 19995 / DSM 43183 / JCM 3096 / KCTC 9072 / NBRC 15933 / NCIMB 10081 / Henssen B9</strain>
    </source>
</reference>
<organism evidence="1 2">
    <name type="scientific">Thermomonospora curvata (strain ATCC 19995 / DSM 43183 / JCM 3096 / KCTC 9072 / NBRC 15933 / NCIMB 10081 / Henssen B9)</name>
    <dbReference type="NCBI Taxonomy" id="471852"/>
    <lineage>
        <taxon>Bacteria</taxon>
        <taxon>Bacillati</taxon>
        <taxon>Actinomycetota</taxon>
        <taxon>Actinomycetes</taxon>
        <taxon>Streptosporangiales</taxon>
        <taxon>Thermomonosporaceae</taxon>
        <taxon>Thermomonospora</taxon>
    </lineage>
</organism>